<protein>
    <submittedName>
        <fullName evidence="3">Unannotated protein</fullName>
    </submittedName>
</protein>
<feature type="transmembrane region" description="Helical" evidence="2">
    <location>
        <begin position="214"/>
        <end position="242"/>
    </location>
</feature>
<feature type="transmembrane region" description="Helical" evidence="2">
    <location>
        <begin position="254"/>
        <end position="277"/>
    </location>
</feature>
<proteinExistence type="predicted"/>
<keyword evidence="2" id="KW-1133">Transmembrane helix</keyword>
<feature type="transmembrane region" description="Helical" evidence="2">
    <location>
        <begin position="393"/>
        <end position="413"/>
    </location>
</feature>
<evidence type="ECO:0000313" key="3">
    <source>
        <dbReference type="EMBL" id="CAB4925927.1"/>
    </source>
</evidence>
<feature type="compositionally biased region" description="Low complexity" evidence="1">
    <location>
        <begin position="575"/>
        <end position="592"/>
    </location>
</feature>
<dbReference type="EMBL" id="CAFBMK010000132">
    <property type="protein sequence ID" value="CAB4925927.1"/>
    <property type="molecule type" value="Genomic_DNA"/>
</dbReference>
<keyword evidence="2" id="KW-0812">Transmembrane</keyword>
<accession>A0A6J7I610</accession>
<feature type="transmembrane region" description="Helical" evidence="2">
    <location>
        <begin position="124"/>
        <end position="146"/>
    </location>
</feature>
<feature type="transmembrane region" description="Helical" evidence="2">
    <location>
        <begin position="184"/>
        <end position="202"/>
    </location>
</feature>
<evidence type="ECO:0000256" key="1">
    <source>
        <dbReference type="SAM" id="MobiDB-lite"/>
    </source>
</evidence>
<reference evidence="3" key="1">
    <citation type="submission" date="2020-05" db="EMBL/GenBank/DDBJ databases">
        <authorList>
            <person name="Chiriac C."/>
            <person name="Salcher M."/>
            <person name="Ghai R."/>
            <person name="Kavagutti S V."/>
        </authorList>
    </citation>
    <scope>NUCLEOTIDE SEQUENCE</scope>
</reference>
<feature type="transmembrane region" description="Helical" evidence="2">
    <location>
        <begin position="158"/>
        <end position="178"/>
    </location>
</feature>
<feature type="transmembrane region" description="Helical" evidence="2">
    <location>
        <begin position="54"/>
        <end position="78"/>
    </location>
</feature>
<evidence type="ECO:0000256" key="2">
    <source>
        <dbReference type="SAM" id="Phobius"/>
    </source>
</evidence>
<feature type="region of interest" description="Disordered" evidence="1">
    <location>
        <begin position="561"/>
        <end position="592"/>
    </location>
</feature>
<feature type="transmembrane region" description="Helical" evidence="2">
    <location>
        <begin position="307"/>
        <end position="331"/>
    </location>
</feature>
<keyword evidence="2" id="KW-0472">Membrane</keyword>
<name>A0A6J7I610_9ZZZZ</name>
<gene>
    <name evidence="3" type="ORF">UFOPK3564_02103</name>
</gene>
<organism evidence="3">
    <name type="scientific">freshwater metagenome</name>
    <dbReference type="NCBI Taxonomy" id="449393"/>
    <lineage>
        <taxon>unclassified sequences</taxon>
        <taxon>metagenomes</taxon>
        <taxon>ecological metagenomes</taxon>
    </lineage>
</organism>
<dbReference type="AlphaFoldDB" id="A0A6J7I610"/>
<feature type="transmembrane region" description="Helical" evidence="2">
    <location>
        <begin position="367"/>
        <end position="387"/>
    </location>
</feature>
<feature type="compositionally biased region" description="Basic and acidic residues" evidence="1">
    <location>
        <begin position="561"/>
        <end position="571"/>
    </location>
</feature>
<feature type="transmembrane region" description="Helical" evidence="2">
    <location>
        <begin position="337"/>
        <end position="360"/>
    </location>
</feature>
<sequence length="592" mass="64006">MSTPTAPPELPVPSRPVARLLPAGNELAEANPKDSKRRPDDLAAPVKAKRFETLIVFFVAWLVFSLIGYRVVVGQHIVPADALNLMSRAFYVWHNDPAKLAAVGFTSPPLQTVGLLPFAIIKPLATGLVALPIASGFWGALALSLLHRTMARCGISFGMRLGMVVLIALNPMWLFYSTTGMPDMIYVACLAAMVYFAFTWAVEDQPRFVAGVGLTLALMAMSRFGFIWWAISLAVVFTIILAARDAHEDEREGLLITLLAPIAAAIVIWILACLLIASDPFGWVLDAQPFGGVSTDDRTQPVSFLKILGHTGALTLGVAPLSLLAIVAFLGRDKDPYRIGLGQLILIIGGLLVIVVNAIIHNDLSLLTLRSALPIMLLGIATAIWIGRTLGGFGQFIGLVAMVVAIPLAAIAMDRYPYQNLEQAFMRGILNQRDQEGTASRGGYDVGIRPEQRMAAFIKALAGERKNTVLADNSTSGGVILLTGRPQVFVDRVDRGDESFLDILKNPWGRVRYILAVRGANDGSINSRYPNAVDGRVAGMTAVYTSGRYVLLSVATLNPRESARRAQETARRRAIQQARRSTTTTTTTTPAP</sequence>